<dbReference type="PROSITE" id="PS51257">
    <property type="entry name" value="PROKAR_LIPOPROTEIN"/>
    <property type="match status" value="1"/>
</dbReference>
<dbReference type="KEGG" id="dfg:B0537_14875"/>
<accession>A0A1S6IZP4</accession>
<proteinExistence type="predicted"/>
<dbReference type="SUPFAM" id="SSF53822">
    <property type="entry name" value="Periplasmic binding protein-like I"/>
    <property type="match status" value="1"/>
</dbReference>
<keyword evidence="1" id="KW-0732">Signal</keyword>
<feature type="chain" id="PRO_5038945575" evidence="1">
    <location>
        <begin position="23"/>
        <end position="337"/>
    </location>
</feature>
<reference evidence="2 3" key="1">
    <citation type="journal article" date="2016" name="Int. J. Syst. Evol. Microbiol.">
        <title>Desulfotomaculum ferrireducens sp. nov., a moderately thermophilic sulfate-reducing and dissimilatory Fe(III)-reducing bacterium isolated from compost.</title>
        <authorList>
            <person name="Yang G."/>
            <person name="Guo J."/>
            <person name="Zhuang L."/>
            <person name="Yuan Y."/>
            <person name="Zhou S."/>
        </authorList>
    </citation>
    <scope>NUCLEOTIDE SEQUENCE [LARGE SCALE GENOMIC DNA]</scope>
    <source>
        <strain evidence="2 3">GSS09</strain>
    </source>
</reference>
<sequence>MKKSLLKTLLGLCMVTLLTVFAGCSSGEKEAAEQTSGDAKTYKIGITQIADHPSLDNCRIGFIEGLKEEGFIEGENVIFDYKSAKGEIATANTIATSFVGNNYDLICAIATPSAQTAYTAAVEKKIPVVFSAVSDPIAAKLANSLEQPGKGATGTSDVIPVEQQLAMIRAFLPDAKKIGILYNTSEPNSATQIAMYEAAAGKYNFEIVKVGVATQADIPMATDNILGKVDCITNLTDNLVVSNLQTVLGKANAKKIPVFGSEEEQVKNGCLASQGIDYIKLGVQTGKIAARVLKGEDINNIPIETIQESQLVVNETVMNNLGLTLPESLKATAQLVK</sequence>
<dbReference type="Proteomes" id="UP000189464">
    <property type="component" value="Chromosome"/>
</dbReference>
<evidence type="ECO:0000313" key="2">
    <source>
        <dbReference type="EMBL" id="AQS60245.1"/>
    </source>
</evidence>
<dbReference type="RefSeq" id="WP_077715276.1">
    <property type="nucleotide sequence ID" value="NZ_CP019698.1"/>
</dbReference>
<protein>
    <submittedName>
        <fullName evidence="2">ABC transporter substrate-binding protein</fullName>
    </submittedName>
</protein>
<dbReference type="Pfam" id="PF04392">
    <property type="entry name" value="ABC_sub_bind"/>
    <property type="match status" value="1"/>
</dbReference>
<dbReference type="EMBL" id="CP019698">
    <property type="protein sequence ID" value="AQS60245.1"/>
    <property type="molecule type" value="Genomic_DNA"/>
</dbReference>
<dbReference type="STRING" id="1833852.B0537_14875"/>
<feature type="signal peptide" evidence="1">
    <location>
        <begin position="1"/>
        <end position="22"/>
    </location>
</feature>
<dbReference type="InterPro" id="IPR007487">
    <property type="entry name" value="ABC_transpt-TYRBP-like"/>
</dbReference>
<dbReference type="InterPro" id="IPR028082">
    <property type="entry name" value="Peripla_BP_I"/>
</dbReference>
<gene>
    <name evidence="2" type="ORF">B0537_14875</name>
</gene>
<dbReference type="PANTHER" id="PTHR35271:SF1">
    <property type="entry name" value="ABC TRANSPORTER, SUBSTRATE-BINDING LIPOPROTEIN"/>
    <property type="match status" value="1"/>
</dbReference>
<dbReference type="PANTHER" id="PTHR35271">
    <property type="entry name" value="ABC TRANSPORTER, SUBSTRATE-BINDING LIPOPROTEIN-RELATED"/>
    <property type="match status" value="1"/>
</dbReference>
<evidence type="ECO:0000313" key="3">
    <source>
        <dbReference type="Proteomes" id="UP000189464"/>
    </source>
</evidence>
<dbReference type="AlphaFoldDB" id="A0A1S6IZP4"/>
<dbReference type="OrthoDB" id="9776955at2"/>
<dbReference type="Gene3D" id="3.40.50.2300">
    <property type="match status" value="2"/>
</dbReference>
<evidence type="ECO:0000256" key="1">
    <source>
        <dbReference type="SAM" id="SignalP"/>
    </source>
</evidence>
<organism evidence="2 3">
    <name type="scientific">Desulforamulus ferrireducens</name>
    <dbReference type="NCBI Taxonomy" id="1833852"/>
    <lineage>
        <taxon>Bacteria</taxon>
        <taxon>Bacillati</taxon>
        <taxon>Bacillota</taxon>
        <taxon>Clostridia</taxon>
        <taxon>Eubacteriales</taxon>
        <taxon>Peptococcaceae</taxon>
        <taxon>Desulforamulus</taxon>
    </lineage>
</organism>
<dbReference type="CDD" id="cd06325">
    <property type="entry name" value="PBP1_ABC_unchar_transporter"/>
    <property type="match status" value="1"/>
</dbReference>
<name>A0A1S6IZP4_9FIRM</name>
<keyword evidence="3" id="KW-1185">Reference proteome</keyword>